<name>A0A1G2EWG5_9BACT</name>
<feature type="domain" description="Transcriptional repressor PaaX-like central Cas2-like" evidence="1">
    <location>
        <begin position="98"/>
        <end position="174"/>
    </location>
</feature>
<evidence type="ECO:0000313" key="2">
    <source>
        <dbReference type="EMBL" id="OGZ29608.1"/>
    </source>
</evidence>
<dbReference type="SUPFAM" id="SSF143430">
    <property type="entry name" value="TTP0101/SSO1404-like"/>
    <property type="match status" value="1"/>
</dbReference>
<dbReference type="InterPro" id="IPR048846">
    <property type="entry name" value="PaaX-like_central"/>
</dbReference>
<comment type="caution">
    <text evidence="2">The sequence shown here is derived from an EMBL/GenBank/DDBJ whole genome shotgun (WGS) entry which is preliminary data.</text>
</comment>
<evidence type="ECO:0000313" key="3">
    <source>
        <dbReference type="Proteomes" id="UP000177486"/>
    </source>
</evidence>
<dbReference type="Gene3D" id="3.30.70.2650">
    <property type="match status" value="1"/>
</dbReference>
<protein>
    <recommendedName>
        <fullName evidence="1">Transcriptional repressor PaaX-like central Cas2-like domain-containing protein</fullName>
    </recommendedName>
</protein>
<dbReference type="Proteomes" id="UP000177486">
    <property type="component" value="Unassembled WGS sequence"/>
</dbReference>
<reference evidence="2 3" key="1">
    <citation type="journal article" date="2016" name="Nat. Commun.">
        <title>Thousands of microbial genomes shed light on interconnected biogeochemical processes in an aquifer system.</title>
        <authorList>
            <person name="Anantharaman K."/>
            <person name="Brown C.T."/>
            <person name="Hug L.A."/>
            <person name="Sharon I."/>
            <person name="Castelle C.J."/>
            <person name="Probst A.J."/>
            <person name="Thomas B.C."/>
            <person name="Singh A."/>
            <person name="Wilkins M.J."/>
            <person name="Karaoz U."/>
            <person name="Brodie E.L."/>
            <person name="Williams K.H."/>
            <person name="Hubbard S.S."/>
            <person name="Banfield J.F."/>
        </authorList>
    </citation>
    <scope>NUCLEOTIDE SEQUENCE [LARGE SCALE GENOMIC DNA]</scope>
</reference>
<dbReference type="AlphaFoldDB" id="A0A1G2EWG5"/>
<proteinExistence type="predicted"/>
<sequence>MANKKILKQRILLLLATGLALGFSRSPNGYFRILKVCAHDWKEINRRHLWERIREFYEDRLVDFRDNNDGTTTIILTENGRKRVLKYEFENMQIKKPKVWKGDWHIIIYDIPEKNKPAREAFRKKVKELGLLEFQRSVFVSPYECEDEIDFVAEFFEVGKYVRYIKAKYITNEAELKKKFKLY</sequence>
<gene>
    <name evidence="2" type="ORF">A2931_04410</name>
</gene>
<organism evidence="2 3">
    <name type="scientific">Candidatus Niyogibacteria bacterium RIFCSPLOWO2_01_FULL_45_48</name>
    <dbReference type="NCBI Taxonomy" id="1801724"/>
    <lineage>
        <taxon>Bacteria</taxon>
        <taxon>Candidatus Niyogiibacteriota</taxon>
    </lineage>
</organism>
<evidence type="ECO:0000259" key="1">
    <source>
        <dbReference type="Pfam" id="PF20803"/>
    </source>
</evidence>
<dbReference type="Pfam" id="PF20803">
    <property type="entry name" value="PaaX_M"/>
    <property type="match status" value="1"/>
</dbReference>
<accession>A0A1G2EWG5</accession>
<dbReference type="EMBL" id="MHMQ01000034">
    <property type="protein sequence ID" value="OGZ29608.1"/>
    <property type="molecule type" value="Genomic_DNA"/>
</dbReference>